<dbReference type="GO" id="GO:0005886">
    <property type="term" value="C:plasma membrane"/>
    <property type="evidence" value="ECO:0007669"/>
    <property type="project" value="UniProtKB-SubCell"/>
</dbReference>
<dbReference type="Gene3D" id="1.20.1250.20">
    <property type="entry name" value="MFS general substrate transporter like domains"/>
    <property type="match status" value="1"/>
</dbReference>
<dbReference type="EMBL" id="SHMC01000009">
    <property type="protein sequence ID" value="TAA21409.1"/>
    <property type="molecule type" value="Genomic_DNA"/>
</dbReference>
<keyword evidence="4 8" id="KW-0997">Cell inner membrane</keyword>
<dbReference type="InterPro" id="IPR011701">
    <property type="entry name" value="MFS"/>
</dbReference>
<reference evidence="9 10" key="1">
    <citation type="submission" date="2019-02" db="EMBL/GenBank/DDBJ databases">
        <title>WGS of Pseudoxanthomonas species novum from clinical isolates.</title>
        <authorList>
            <person name="Bernier A.-M."/>
            <person name="Bernard K."/>
            <person name="Vachon A."/>
        </authorList>
    </citation>
    <scope>NUCLEOTIDE SEQUENCE [LARGE SCALE GENOMIC DNA]</scope>
    <source>
        <strain evidence="9 10">NML171200</strain>
    </source>
</reference>
<comment type="subcellular location">
    <subcellularLocation>
        <location evidence="8">Cell inner membrane</location>
        <topology evidence="8">Multi-pass membrane protein</topology>
    </subcellularLocation>
    <subcellularLocation>
        <location evidence="1">Cell membrane</location>
        <topology evidence="1">Multi-pass membrane protein</topology>
    </subcellularLocation>
</comment>
<dbReference type="GO" id="GO:0022857">
    <property type="term" value="F:transmembrane transporter activity"/>
    <property type="evidence" value="ECO:0007669"/>
    <property type="project" value="UniProtKB-UniRule"/>
</dbReference>
<feature type="transmembrane region" description="Helical" evidence="8">
    <location>
        <begin position="195"/>
        <end position="215"/>
    </location>
</feature>
<feature type="transmembrane region" description="Helical" evidence="8">
    <location>
        <begin position="35"/>
        <end position="60"/>
    </location>
</feature>
<evidence type="ECO:0000256" key="5">
    <source>
        <dbReference type="ARBA" id="ARBA00022692"/>
    </source>
</evidence>
<feature type="transmembrane region" description="Helical" evidence="8">
    <location>
        <begin position="145"/>
        <end position="163"/>
    </location>
</feature>
<dbReference type="NCBIfam" id="NF003477">
    <property type="entry name" value="PRK05122.1"/>
    <property type="match status" value="1"/>
</dbReference>
<proteinExistence type="inferred from homology"/>
<dbReference type="InterPro" id="IPR050171">
    <property type="entry name" value="MFS_Transporters"/>
</dbReference>
<evidence type="ECO:0000256" key="1">
    <source>
        <dbReference type="ARBA" id="ARBA00004651"/>
    </source>
</evidence>
<keyword evidence="3 8" id="KW-1003">Cell membrane</keyword>
<feature type="transmembrane region" description="Helical" evidence="8">
    <location>
        <begin position="100"/>
        <end position="125"/>
    </location>
</feature>
<feature type="transmembrane region" description="Helical" evidence="8">
    <location>
        <begin position="387"/>
        <end position="407"/>
    </location>
</feature>
<dbReference type="Proteomes" id="UP000292627">
    <property type="component" value="Unassembled WGS sequence"/>
</dbReference>
<feature type="transmembrane region" description="Helical" evidence="8">
    <location>
        <begin position="299"/>
        <end position="317"/>
    </location>
</feature>
<sequence length="415" mass="42134">MTSRGPSRIALDDSSAALTPASAAAAAPSRLTRRVLSVVVFNFVGYFCVGLPLAVVPGFVHTTLGYGTVLAGLAVSLQYAATLLSRTVAGRLCDRRGPKVSVLLGLGACALAGACTAAAALMVAWPSTSLAVLFAGRLLLGCGESLITTATIIWGIGAVGAAYTGRVISWNGVTTYGALALAAPVGVALGQRFGLAALGGLTVVLALAALACVVPRRGVRPVPGERIPARRVLARVLPFGLCLGLASVGFGAITAFIALYYAQRGWPHAALAMTLLGATFVSVRLVFPRAIDRHGGYRVAMVSLCVEAAGLLCIWLAPLPALAAVGAAITGAGFALVFPSLGLEAVRRVSDSNRGTALGLYSLFLDLALAITGPLAGALALAWRFGAIYLLAGVAALTAAAASALLARRARLVRH</sequence>
<evidence type="ECO:0000256" key="2">
    <source>
        <dbReference type="ARBA" id="ARBA00022448"/>
    </source>
</evidence>
<accession>A0A4Q8L5J9</accession>
<feature type="transmembrane region" description="Helical" evidence="8">
    <location>
        <begin position="358"/>
        <end position="381"/>
    </location>
</feature>
<organism evidence="9 10">
    <name type="scientific">Pseudoxanthomonas winnipegensis</name>
    <dbReference type="NCBI Taxonomy" id="2480810"/>
    <lineage>
        <taxon>Bacteria</taxon>
        <taxon>Pseudomonadati</taxon>
        <taxon>Pseudomonadota</taxon>
        <taxon>Gammaproteobacteria</taxon>
        <taxon>Lysobacterales</taxon>
        <taxon>Lysobacteraceae</taxon>
        <taxon>Pseudoxanthomonas</taxon>
    </lineage>
</organism>
<evidence type="ECO:0000256" key="7">
    <source>
        <dbReference type="ARBA" id="ARBA00023136"/>
    </source>
</evidence>
<evidence type="ECO:0000256" key="4">
    <source>
        <dbReference type="ARBA" id="ARBA00022519"/>
    </source>
</evidence>
<dbReference type="PANTHER" id="PTHR23517:SF13">
    <property type="entry name" value="MAJOR FACILITATOR SUPERFAMILY MFS_1"/>
    <property type="match status" value="1"/>
</dbReference>
<protein>
    <recommendedName>
        <fullName evidence="8">Uncharacterized MFS-type transporter EA660_17925</fullName>
    </recommendedName>
</protein>
<dbReference type="InterPro" id="IPR023008">
    <property type="entry name" value="MFS_YhhS-like"/>
</dbReference>
<dbReference type="PANTHER" id="PTHR23517">
    <property type="entry name" value="RESISTANCE PROTEIN MDTM, PUTATIVE-RELATED-RELATED"/>
    <property type="match status" value="1"/>
</dbReference>
<dbReference type="InterPro" id="IPR036259">
    <property type="entry name" value="MFS_trans_sf"/>
</dbReference>
<comment type="caution">
    <text evidence="9">The sequence shown here is derived from an EMBL/GenBank/DDBJ whole genome shotgun (WGS) entry which is preliminary data.</text>
</comment>
<dbReference type="Pfam" id="PF07690">
    <property type="entry name" value="MFS_1"/>
    <property type="match status" value="1"/>
</dbReference>
<dbReference type="SUPFAM" id="SSF103473">
    <property type="entry name" value="MFS general substrate transporter"/>
    <property type="match status" value="1"/>
</dbReference>
<evidence type="ECO:0000313" key="9">
    <source>
        <dbReference type="EMBL" id="TAA21409.1"/>
    </source>
</evidence>
<dbReference type="AlphaFoldDB" id="A0A4Q8L5J9"/>
<feature type="transmembrane region" description="Helical" evidence="8">
    <location>
        <begin position="236"/>
        <end position="262"/>
    </location>
</feature>
<evidence type="ECO:0000313" key="10">
    <source>
        <dbReference type="Proteomes" id="UP000292627"/>
    </source>
</evidence>
<dbReference type="OrthoDB" id="322544at2"/>
<dbReference type="NCBIfam" id="NF009048">
    <property type="entry name" value="PRK12382.1"/>
    <property type="match status" value="1"/>
</dbReference>
<gene>
    <name evidence="9" type="ORF">EA660_17925</name>
</gene>
<feature type="transmembrane region" description="Helical" evidence="8">
    <location>
        <begin position="170"/>
        <end position="189"/>
    </location>
</feature>
<comment type="similarity">
    <text evidence="8">Belongs to the major facilitator superfamily. YhhS family.</text>
</comment>
<feature type="transmembrane region" description="Helical" evidence="8">
    <location>
        <begin position="66"/>
        <end position="88"/>
    </location>
</feature>
<dbReference type="CDD" id="cd17489">
    <property type="entry name" value="MFS_YfcJ_like"/>
    <property type="match status" value="1"/>
</dbReference>
<name>A0A4Q8L5J9_9GAMM</name>
<dbReference type="HAMAP" id="MF_01118">
    <property type="entry name" value="MFS_YhhS"/>
    <property type="match status" value="1"/>
</dbReference>
<evidence type="ECO:0000256" key="3">
    <source>
        <dbReference type="ARBA" id="ARBA00022475"/>
    </source>
</evidence>
<evidence type="ECO:0000256" key="6">
    <source>
        <dbReference type="ARBA" id="ARBA00022989"/>
    </source>
</evidence>
<feature type="transmembrane region" description="Helical" evidence="8">
    <location>
        <begin position="323"/>
        <end position="346"/>
    </location>
</feature>
<keyword evidence="7 8" id="KW-0472">Membrane</keyword>
<feature type="transmembrane region" description="Helical" evidence="8">
    <location>
        <begin position="268"/>
        <end position="287"/>
    </location>
</feature>
<keyword evidence="5 8" id="KW-0812">Transmembrane</keyword>
<keyword evidence="2 8" id="KW-0813">Transport</keyword>
<evidence type="ECO:0000256" key="8">
    <source>
        <dbReference type="HAMAP-Rule" id="MF_01118"/>
    </source>
</evidence>
<keyword evidence="6 8" id="KW-1133">Transmembrane helix</keyword>